<evidence type="ECO:0000256" key="1">
    <source>
        <dbReference type="SAM" id="SignalP"/>
    </source>
</evidence>
<dbReference type="InterPro" id="IPR011042">
    <property type="entry name" value="6-blade_b-propeller_TolB-like"/>
</dbReference>
<gene>
    <name evidence="2" type="ORF">FPE01S_01_10260</name>
</gene>
<feature type="chain" id="PRO_5002429590" description="ATP/GTP-binding protein" evidence="1">
    <location>
        <begin position="20"/>
        <end position="277"/>
    </location>
</feature>
<feature type="signal peptide" evidence="1">
    <location>
        <begin position="1"/>
        <end position="19"/>
    </location>
</feature>
<comment type="caution">
    <text evidence="2">The sequence shown here is derived from an EMBL/GenBank/DDBJ whole genome shotgun (WGS) entry which is preliminary data.</text>
</comment>
<dbReference type="OrthoDB" id="7675395at2"/>
<sequence length="277" mass="30037">MIRYTSYLFVLLLSTFSVAAQDKQLVKTWETDSVLKIPESVLYDAAANTLYFSNIDGAPDQKDLVGSIGKMKPDGSEIVVEWIKGFSAPKGLGIKGNILYVADVDEVVLVDTKAAKIIKRIPITGAAFLNDISIAANGDVYVTDSKKGTIHLLKDDKPTLLLENIPGINGVLSTADGLYYVAKGALYKAGTNGGSATKIAEGMEEGTDGIEQTKSKDFIVSAWVGVIYYIKPDGTKTVLLNTKDQKKSTADIGFDKEKEIVYVPTFFTNRVTAYQLK</sequence>
<dbReference type="Gene3D" id="2.120.10.30">
    <property type="entry name" value="TolB, C-terminal domain"/>
    <property type="match status" value="1"/>
</dbReference>
<dbReference type="EMBL" id="BBWV01000001">
    <property type="protein sequence ID" value="GAO42013.1"/>
    <property type="molecule type" value="Genomic_DNA"/>
</dbReference>
<keyword evidence="3" id="KW-1185">Reference proteome</keyword>
<dbReference type="Proteomes" id="UP000033121">
    <property type="component" value="Unassembled WGS sequence"/>
</dbReference>
<proteinExistence type="predicted"/>
<dbReference type="STRING" id="1220578.FPE01S_01_10260"/>
<dbReference type="RefSeq" id="WP_046367781.1">
    <property type="nucleotide sequence ID" value="NZ_BBWV01000001.1"/>
</dbReference>
<evidence type="ECO:0000313" key="3">
    <source>
        <dbReference type="Proteomes" id="UP000033121"/>
    </source>
</evidence>
<accession>A0A0E9MWY5</accession>
<dbReference type="AlphaFoldDB" id="A0A0E9MWY5"/>
<reference evidence="2 3" key="1">
    <citation type="submission" date="2015-04" db="EMBL/GenBank/DDBJ databases">
        <title>Whole genome shotgun sequence of Flavihumibacter petaseus NBRC 106054.</title>
        <authorList>
            <person name="Miyazawa S."/>
            <person name="Hosoyama A."/>
            <person name="Hashimoto M."/>
            <person name="Noguchi M."/>
            <person name="Tsuchikane K."/>
            <person name="Ohji S."/>
            <person name="Yamazoe A."/>
            <person name="Ichikawa N."/>
            <person name="Kimura A."/>
            <person name="Fujita N."/>
        </authorList>
    </citation>
    <scope>NUCLEOTIDE SEQUENCE [LARGE SCALE GENOMIC DNA]</scope>
    <source>
        <strain evidence="2 3">NBRC 106054</strain>
    </source>
</reference>
<keyword evidence="1" id="KW-0732">Signal</keyword>
<dbReference type="SUPFAM" id="SSF101898">
    <property type="entry name" value="NHL repeat"/>
    <property type="match status" value="1"/>
</dbReference>
<name>A0A0E9MWY5_9BACT</name>
<protein>
    <recommendedName>
        <fullName evidence="4">ATP/GTP-binding protein</fullName>
    </recommendedName>
</protein>
<organism evidence="2 3">
    <name type="scientific">Flavihumibacter petaseus NBRC 106054</name>
    <dbReference type="NCBI Taxonomy" id="1220578"/>
    <lineage>
        <taxon>Bacteria</taxon>
        <taxon>Pseudomonadati</taxon>
        <taxon>Bacteroidota</taxon>
        <taxon>Chitinophagia</taxon>
        <taxon>Chitinophagales</taxon>
        <taxon>Chitinophagaceae</taxon>
        <taxon>Flavihumibacter</taxon>
    </lineage>
</organism>
<evidence type="ECO:0008006" key="4">
    <source>
        <dbReference type="Google" id="ProtNLM"/>
    </source>
</evidence>
<evidence type="ECO:0000313" key="2">
    <source>
        <dbReference type="EMBL" id="GAO42013.1"/>
    </source>
</evidence>